<name>A0A1I7TRA1_9PELO</name>
<dbReference type="Proteomes" id="UP000095282">
    <property type="component" value="Unplaced"/>
</dbReference>
<keyword evidence="1" id="KW-1185">Reference proteome</keyword>
<evidence type="ECO:0000313" key="2">
    <source>
        <dbReference type="WBParaSite" id="Csp11.Scaffold629.g10980.t1"/>
    </source>
</evidence>
<dbReference type="WBParaSite" id="Csp11.Scaffold629.g10980.t1">
    <property type="protein sequence ID" value="Csp11.Scaffold629.g10980.t1"/>
    <property type="gene ID" value="Csp11.Scaffold629.g10980"/>
</dbReference>
<organism evidence="1 2">
    <name type="scientific">Caenorhabditis tropicalis</name>
    <dbReference type="NCBI Taxonomy" id="1561998"/>
    <lineage>
        <taxon>Eukaryota</taxon>
        <taxon>Metazoa</taxon>
        <taxon>Ecdysozoa</taxon>
        <taxon>Nematoda</taxon>
        <taxon>Chromadorea</taxon>
        <taxon>Rhabditida</taxon>
        <taxon>Rhabditina</taxon>
        <taxon>Rhabditomorpha</taxon>
        <taxon>Rhabditoidea</taxon>
        <taxon>Rhabditidae</taxon>
        <taxon>Peloderinae</taxon>
        <taxon>Caenorhabditis</taxon>
    </lineage>
</organism>
<reference evidence="2" key="1">
    <citation type="submission" date="2016-11" db="UniProtKB">
        <authorList>
            <consortium name="WormBaseParasite"/>
        </authorList>
    </citation>
    <scope>IDENTIFICATION</scope>
</reference>
<proteinExistence type="predicted"/>
<sequence>MRNGLKKMSEEIRICYKEDGDVISQRVSRPLETLLARQQNLYPIHSNRQHQHLHPPKTILLEQTGVAEFSAM</sequence>
<dbReference type="AlphaFoldDB" id="A0A1I7TRA1"/>
<protein>
    <submittedName>
        <fullName evidence="2">Ovule protein</fullName>
    </submittedName>
</protein>
<accession>A0A1I7TRA1</accession>
<evidence type="ECO:0000313" key="1">
    <source>
        <dbReference type="Proteomes" id="UP000095282"/>
    </source>
</evidence>